<sequence length="192" mass="22102">MARTREFEPETVLDAALDLFWRKGYKACSMADVVRQSGVARYGVYQAFKDKDQLYCAALKRYQQKVHDYFVKPLCGSRVNYDSLVQHFDRVLDQLENSEHEGCFAHQAAIERAGCDDNVNQIINSIFAENRRTYRVVIEHALADGEMRPLPIDDLVTFVMGIERALIAMTKQNCSLQERQDYVRCALTLLKP</sequence>
<dbReference type="PRINTS" id="PR00455">
    <property type="entry name" value="HTHTETR"/>
</dbReference>
<dbReference type="InterPro" id="IPR001647">
    <property type="entry name" value="HTH_TetR"/>
</dbReference>
<evidence type="ECO:0000256" key="2">
    <source>
        <dbReference type="ARBA" id="ARBA00023125"/>
    </source>
</evidence>
<feature type="domain" description="HTH tetR-type" evidence="5">
    <location>
        <begin position="6"/>
        <end position="66"/>
    </location>
</feature>
<dbReference type="Pfam" id="PF16925">
    <property type="entry name" value="TetR_C_13"/>
    <property type="match status" value="1"/>
</dbReference>
<name>A0A395JL95_9GAMM</name>
<keyword evidence="1" id="KW-0805">Transcription regulation</keyword>
<dbReference type="OrthoDB" id="270177at2"/>
<evidence type="ECO:0000256" key="3">
    <source>
        <dbReference type="ARBA" id="ARBA00023163"/>
    </source>
</evidence>
<feature type="DNA-binding region" description="H-T-H motif" evidence="4">
    <location>
        <begin position="29"/>
        <end position="48"/>
    </location>
</feature>
<evidence type="ECO:0000256" key="4">
    <source>
        <dbReference type="PROSITE-ProRule" id="PRU00335"/>
    </source>
</evidence>
<reference evidence="6 7" key="1">
    <citation type="submission" date="2018-06" db="EMBL/GenBank/DDBJ databases">
        <title>Genomic Encyclopedia of Type Strains, Phase IV (KMG-IV): sequencing the most valuable type-strain genomes for metagenomic binning, comparative biology and taxonomic classification.</title>
        <authorList>
            <person name="Goeker M."/>
        </authorList>
    </citation>
    <scope>NUCLEOTIDE SEQUENCE [LARGE SCALE GENOMIC DNA]</scope>
    <source>
        <strain evidence="6 7">DSM 24032</strain>
    </source>
</reference>
<dbReference type="RefSeq" id="WP_113954321.1">
    <property type="nucleotide sequence ID" value="NZ_QNRT01000002.1"/>
</dbReference>
<keyword evidence="3" id="KW-0804">Transcription</keyword>
<comment type="caution">
    <text evidence="6">The sequence shown here is derived from an EMBL/GenBank/DDBJ whole genome shotgun (WGS) entry which is preliminary data.</text>
</comment>
<dbReference type="InterPro" id="IPR009057">
    <property type="entry name" value="Homeodomain-like_sf"/>
</dbReference>
<dbReference type="EMBL" id="QNRT01000002">
    <property type="protein sequence ID" value="RBP51563.1"/>
    <property type="molecule type" value="Genomic_DNA"/>
</dbReference>
<dbReference type="PANTHER" id="PTHR47506">
    <property type="entry name" value="TRANSCRIPTIONAL REGULATORY PROTEIN"/>
    <property type="match status" value="1"/>
</dbReference>
<gene>
    <name evidence="6" type="ORF">DFR28_102993</name>
</gene>
<dbReference type="Gene3D" id="1.10.357.10">
    <property type="entry name" value="Tetracycline Repressor, domain 2"/>
    <property type="match status" value="1"/>
</dbReference>
<evidence type="ECO:0000313" key="7">
    <source>
        <dbReference type="Proteomes" id="UP000253083"/>
    </source>
</evidence>
<dbReference type="SUPFAM" id="SSF46689">
    <property type="entry name" value="Homeodomain-like"/>
    <property type="match status" value="1"/>
</dbReference>
<dbReference type="Proteomes" id="UP000253083">
    <property type="component" value="Unassembled WGS sequence"/>
</dbReference>
<keyword evidence="7" id="KW-1185">Reference proteome</keyword>
<dbReference type="AlphaFoldDB" id="A0A395JL95"/>
<dbReference type="PANTHER" id="PTHR47506:SF1">
    <property type="entry name" value="HTH-TYPE TRANSCRIPTIONAL REGULATOR YJDC"/>
    <property type="match status" value="1"/>
</dbReference>
<accession>A0A395JL95</accession>
<dbReference type="SUPFAM" id="SSF48498">
    <property type="entry name" value="Tetracyclin repressor-like, C-terminal domain"/>
    <property type="match status" value="1"/>
</dbReference>
<evidence type="ECO:0000313" key="6">
    <source>
        <dbReference type="EMBL" id="RBP51563.1"/>
    </source>
</evidence>
<proteinExistence type="predicted"/>
<dbReference type="GO" id="GO:0003677">
    <property type="term" value="F:DNA binding"/>
    <property type="evidence" value="ECO:0007669"/>
    <property type="project" value="UniProtKB-UniRule"/>
</dbReference>
<evidence type="ECO:0000259" key="5">
    <source>
        <dbReference type="PROSITE" id="PS50977"/>
    </source>
</evidence>
<organism evidence="6 7">
    <name type="scientific">Arenicella xantha</name>
    <dbReference type="NCBI Taxonomy" id="644221"/>
    <lineage>
        <taxon>Bacteria</taxon>
        <taxon>Pseudomonadati</taxon>
        <taxon>Pseudomonadota</taxon>
        <taxon>Gammaproteobacteria</taxon>
        <taxon>Arenicellales</taxon>
        <taxon>Arenicellaceae</taxon>
        <taxon>Arenicella</taxon>
    </lineage>
</organism>
<dbReference type="Gene3D" id="1.10.10.60">
    <property type="entry name" value="Homeodomain-like"/>
    <property type="match status" value="1"/>
</dbReference>
<protein>
    <submittedName>
        <fullName evidence="6">TetR family transcriptional regulator</fullName>
    </submittedName>
</protein>
<dbReference type="Pfam" id="PF00440">
    <property type="entry name" value="TetR_N"/>
    <property type="match status" value="1"/>
</dbReference>
<keyword evidence="2 4" id="KW-0238">DNA-binding</keyword>
<dbReference type="InParanoid" id="A0A395JL95"/>
<dbReference type="PROSITE" id="PS50977">
    <property type="entry name" value="HTH_TETR_2"/>
    <property type="match status" value="1"/>
</dbReference>
<dbReference type="InterPro" id="IPR036271">
    <property type="entry name" value="Tet_transcr_reg_TetR-rel_C_sf"/>
</dbReference>
<dbReference type="InterPro" id="IPR011075">
    <property type="entry name" value="TetR_C"/>
</dbReference>
<evidence type="ECO:0000256" key="1">
    <source>
        <dbReference type="ARBA" id="ARBA00023015"/>
    </source>
</evidence>